<evidence type="ECO:0000256" key="1">
    <source>
        <dbReference type="SAM" id="MobiDB-lite"/>
    </source>
</evidence>
<reference evidence="2 3" key="1">
    <citation type="submission" date="2023-08" db="EMBL/GenBank/DDBJ databases">
        <title>Black Yeasts Isolated from many extreme environments.</title>
        <authorList>
            <person name="Coleine C."/>
            <person name="Stajich J.E."/>
            <person name="Selbmann L."/>
        </authorList>
    </citation>
    <scope>NUCLEOTIDE SEQUENCE [LARGE SCALE GENOMIC DNA]</scope>
    <source>
        <strain evidence="2 3">CCFEE 536</strain>
    </source>
</reference>
<evidence type="ECO:0000313" key="2">
    <source>
        <dbReference type="EMBL" id="KAK5013886.1"/>
    </source>
</evidence>
<gene>
    <name evidence="2" type="ORF">LTR16_012875</name>
</gene>
<keyword evidence="3" id="KW-1185">Reference proteome</keyword>
<comment type="caution">
    <text evidence="2">The sequence shown here is derived from an EMBL/GenBank/DDBJ whole genome shotgun (WGS) entry which is preliminary data.</text>
</comment>
<dbReference type="EMBL" id="JAVRRA010031728">
    <property type="protein sequence ID" value="KAK5013886.1"/>
    <property type="molecule type" value="Genomic_DNA"/>
</dbReference>
<evidence type="ECO:0000313" key="3">
    <source>
        <dbReference type="Proteomes" id="UP001357485"/>
    </source>
</evidence>
<feature type="region of interest" description="Disordered" evidence="1">
    <location>
        <begin position="36"/>
        <end position="71"/>
    </location>
</feature>
<proteinExistence type="predicted"/>
<feature type="compositionally biased region" description="Basic and acidic residues" evidence="1">
    <location>
        <begin position="54"/>
        <end position="71"/>
    </location>
</feature>
<accession>A0ABR0IT99</accession>
<protein>
    <recommendedName>
        <fullName evidence="4">Tropomyosin</fullName>
    </recommendedName>
</protein>
<evidence type="ECO:0008006" key="4">
    <source>
        <dbReference type="Google" id="ProtNLM"/>
    </source>
</evidence>
<feature type="non-terminal residue" evidence="2">
    <location>
        <position position="71"/>
    </location>
</feature>
<name>A0ABR0IT99_9PEZI</name>
<organism evidence="2 3">
    <name type="scientific">Cryomyces antarcticus</name>
    <dbReference type="NCBI Taxonomy" id="329879"/>
    <lineage>
        <taxon>Eukaryota</taxon>
        <taxon>Fungi</taxon>
        <taxon>Dikarya</taxon>
        <taxon>Ascomycota</taxon>
        <taxon>Pezizomycotina</taxon>
        <taxon>Dothideomycetes</taxon>
        <taxon>Dothideomycetes incertae sedis</taxon>
        <taxon>Cryomyces</taxon>
    </lineage>
</organism>
<sequence>MIHMLGQERSDLSELLKTMESRMFDIKEKAEKRIEAAEAGEKAANDTSAALTDRNNDVEREVAELRPELAS</sequence>
<dbReference type="Proteomes" id="UP001357485">
    <property type="component" value="Unassembled WGS sequence"/>
</dbReference>